<dbReference type="EMBL" id="ASRX01000024">
    <property type="protein sequence ID" value="EYF05387.1"/>
    <property type="molecule type" value="Genomic_DNA"/>
</dbReference>
<name>A0A017T8U6_9BACT</name>
<feature type="compositionally biased region" description="Polar residues" evidence="1">
    <location>
        <begin position="57"/>
        <end position="67"/>
    </location>
</feature>
<feature type="compositionally biased region" description="Basic and acidic residues" evidence="1">
    <location>
        <begin position="70"/>
        <end position="80"/>
    </location>
</feature>
<dbReference type="RefSeq" id="WP_044241883.1">
    <property type="nucleotide sequence ID" value="NZ_ASRX01000024.1"/>
</dbReference>
<evidence type="ECO:0000313" key="3">
    <source>
        <dbReference type="Proteomes" id="UP000019678"/>
    </source>
</evidence>
<evidence type="ECO:0000313" key="2">
    <source>
        <dbReference type="EMBL" id="EYF05387.1"/>
    </source>
</evidence>
<reference evidence="2 3" key="1">
    <citation type="submission" date="2013-05" db="EMBL/GenBank/DDBJ databases">
        <title>Genome assembly of Chondromyces apiculatus DSM 436.</title>
        <authorList>
            <person name="Sharma G."/>
            <person name="Khatri I."/>
            <person name="Kaur C."/>
            <person name="Mayilraj S."/>
            <person name="Subramanian S."/>
        </authorList>
    </citation>
    <scope>NUCLEOTIDE SEQUENCE [LARGE SCALE GENOMIC DNA]</scope>
    <source>
        <strain evidence="2 3">DSM 436</strain>
    </source>
</reference>
<comment type="caution">
    <text evidence="2">The sequence shown here is derived from an EMBL/GenBank/DDBJ whole genome shotgun (WGS) entry which is preliminary data.</text>
</comment>
<dbReference type="STRING" id="1192034.CAP_3304"/>
<feature type="region of interest" description="Disordered" evidence="1">
    <location>
        <begin position="49"/>
        <end position="80"/>
    </location>
</feature>
<dbReference type="AlphaFoldDB" id="A0A017T8U6"/>
<organism evidence="2 3">
    <name type="scientific">Chondromyces apiculatus DSM 436</name>
    <dbReference type="NCBI Taxonomy" id="1192034"/>
    <lineage>
        <taxon>Bacteria</taxon>
        <taxon>Pseudomonadati</taxon>
        <taxon>Myxococcota</taxon>
        <taxon>Polyangia</taxon>
        <taxon>Polyangiales</taxon>
        <taxon>Polyangiaceae</taxon>
        <taxon>Chondromyces</taxon>
    </lineage>
</organism>
<dbReference type="OrthoDB" id="9978083at2"/>
<sequence>MAAKPPGDFTPIDTSASVRDALKGPILTPLPYQPPSYTTNGTYGRMCTLQHPYGEPNPNQTYLSQGLSPAEERRQREERRKQMNTIGLWIGGITTAPGALVRLLGGSEDSVEKAAEMGFNYFSPTPGAPGTPLATRYW</sequence>
<proteinExistence type="predicted"/>
<gene>
    <name evidence="2" type="ORF">CAP_3304</name>
</gene>
<dbReference type="Proteomes" id="UP000019678">
    <property type="component" value="Unassembled WGS sequence"/>
</dbReference>
<keyword evidence="3" id="KW-1185">Reference proteome</keyword>
<accession>A0A017T8U6</accession>
<protein>
    <submittedName>
        <fullName evidence="2">Uncharacterized protein</fullName>
    </submittedName>
</protein>
<evidence type="ECO:0000256" key="1">
    <source>
        <dbReference type="SAM" id="MobiDB-lite"/>
    </source>
</evidence>